<keyword evidence="9" id="KW-0677">Repeat</keyword>
<evidence type="ECO:0000256" key="5">
    <source>
        <dbReference type="ARBA" id="ARBA00022519"/>
    </source>
</evidence>
<keyword evidence="6 13" id="KW-0597">Phosphoprotein</keyword>
<feature type="domain" description="PAS" evidence="16">
    <location>
        <begin position="161"/>
        <end position="233"/>
    </location>
</feature>
<name>A0A235HBJ9_AZOBR</name>
<dbReference type="InterPro" id="IPR036097">
    <property type="entry name" value="HisK_dim/P_sf"/>
</dbReference>
<dbReference type="Gene3D" id="3.40.50.2300">
    <property type="match status" value="2"/>
</dbReference>
<dbReference type="FunFam" id="2.10.70.100:FF:000001">
    <property type="entry name" value="Sensory transduction histidine kinase"/>
    <property type="match status" value="1"/>
</dbReference>
<dbReference type="GO" id="GO:0000166">
    <property type="term" value="F:nucleotide binding"/>
    <property type="evidence" value="ECO:0007669"/>
    <property type="project" value="UniProtKB-KW"/>
</dbReference>
<dbReference type="InterPro" id="IPR013655">
    <property type="entry name" value="PAS_fold_3"/>
</dbReference>
<dbReference type="PANTHER" id="PTHR43065:SF42">
    <property type="entry name" value="TWO-COMPONENT SENSOR PPRA"/>
    <property type="match status" value="1"/>
</dbReference>
<feature type="domain" description="PAC" evidence="17">
    <location>
        <begin position="236"/>
        <end position="288"/>
    </location>
</feature>
<evidence type="ECO:0000256" key="4">
    <source>
        <dbReference type="ARBA" id="ARBA00022475"/>
    </source>
</evidence>
<dbReference type="InterPro" id="IPR003594">
    <property type="entry name" value="HATPase_dom"/>
</dbReference>
<evidence type="ECO:0000256" key="13">
    <source>
        <dbReference type="PROSITE-ProRule" id="PRU00169"/>
    </source>
</evidence>
<evidence type="ECO:0000259" key="17">
    <source>
        <dbReference type="PROSITE" id="PS50113"/>
    </source>
</evidence>
<evidence type="ECO:0000256" key="2">
    <source>
        <dbReference type="ARBA" id="ARBA00004429"/>
    </source>
</evidence>
<evidence type="ECO:0000256" key="8">
    <source>
        <dbReference type="ARBA" id="ARBA00022692"/>
    </source>
</evidence>
<dbReference type="SUPFAM" id="SSF47384">
    <property type="entry name" value="Homodimeric domain of signal transducing histidine kinase"/>
    <property type="match status" value="1"/>
</dbReference>
<feature type="domain" description="Response regulatory" evidence="15">
    <location>
        <begin position="561"/>
        <end position="671"/>
    </location>
</feature>
<evidence type="ECO:0000313" key="18">
    <source>
        <dbReference type="EMBL" id="OYD82883.1"/>
    </source>
</evidence>
<proteinExistence type="predicted"/>
<dbReference type="Gene3D" id="1.10.287.130">
    <property type="match status" value="1"/>
</dbReference>
<dbReference type="Pfam" id="PF08447">
    <property type="entry name" value="PAS_3"/>
    <property type="match status" value="1"/>
</dbReference>
<dbReference type="SUPFAM" id="SSF55785">
    <property type="entry name" value="PYP-like sensor domain (PAS domain)"/>
    <property type="match status" value="1"/>
</dbReference>
<dbReference type="CDD" id="cd00082">
    <property type="entry name" value="HisKA"/>
    <property type="match status" value="1"/>
</dbReference>
<organism evidence="18 19">
    <name type="scientific">Azospirillum brasilense</name>
    <dbReference type="NCBI Taxonomy" id="192"/>
    <lineage>
        <taxon>Bacteria</taxon>
        <taxon>Pseudomonadati</taxon>
        <taxon>Pseudomonadota</taxon>
        <taxon>Alphaproteobacteria</taxon>
        <taxon>Rhodospirillales</taxon>
        <taxon>Azospirillaceae</taxon>
        <taxon>Azospirillum</taxon>
    </lineage>
</organism>
<dbReference type="InterPro" id="IPR001789">
    <property type="entry name" value="Sig_transdc_resp-reg_receiver"/>
</dbReference>
<dbReference type="SUPFAM" id="SSF52172">
    <property type="entry name" value="CheY-like"/>
    <property type="match status" value="2"/>
</dbReference>
<dbReference type="GO" id="GO:0000155">
    <property type="term" value="F:phosphorelay sensor kinase activity"/>
    <property type="evidence" value="ECO:0007669"/>
    <property type="project" value="InterPro"/>
</dbReference>
<dbReference type="InterPro" id="IPR001610">
    <property type="entry name" value="PAC"/>
</dbReference>
<dbReference type="Pfam" id="PF00512">
    <property type="entry name" value="HisKA"/>
    <property type="match status" value="1"/>
</dbReference>
<geneLocation type="plasmid" evidence="18">
    <name>unnamed</name>
</geneLocation>
<dbReference type="NCBIfam" id="TIGR00229">
    <property type="entry name" value="sensory_box"/>
    <property type="match status" value="1"/>
</dbReference>
<evidence type="ECO:0000256" key="10">
    <source>
        <dbReference type="ARBA" id="ARBA00022741"/>
    </source>
</evidence>
<dbReference type="Gene3D" id="3.30.565.10">
    <property type="entry name" value="Histidine kinase-like ATPase, C-terminal domain"/>
    <property type="match status" value="1"/>
</dbReference>
<accession>A0A235HBJ9</accession>
<dbReference type="InterPro" id="IPR000700">
    <property type="entry name" value="PAS-assoc_C"/>
</dbReference>
<evidence type="ECO:0000259" key="16">
    <source>
        <dbReference type="PROSITE" id="PS50112"/>
    </source>
</evidence>
<dbReference type="EMBL" id="NOWT01000018">
    <property type="protein sequence ID" value="OYD82883.1"/>
    <property type="molecule type" value="Genomic_DNA"/>
</dbReference>
<feature type="modified residue" description="4-aspartylphosphate" evidence="13">
    <location>
        <position position="56"/>
    </location>
</feature>
<protein>
    <recommendedName>
        <fullName evidence="3">histidine kinase</fullName>
        <ecNumber evidence="3">2.7.13.3</ecNumber>
    </recommendedName>
</protein>
<keyword evidence="8" id="KW-0812">Transmembrane</keyword>
<dbReference type="SUPFAM" id="SSF55874">
    <property type="entry name" value="ATPase domain of HSP90 chaperone/DNA topoisomerase II/histidine kinase"/>
    <property type="match status" value="1"/>
</dbReference>
<dbReference type="PANTHER" id="PTHR43065">
    <property type="entry name" value="SENSOR HISTIDINE KINASE"/>
    <property type="match status" value="1"/>
</dbReference>
<dbReference type="EC" id="2.7.13.3" evidence="3"/>
<dbReference type="InterPro" id="IPR005467">
    <property type="entry name" value="His_kinase_dom"/>
</dbReference>
<evidence type="ECO:0000256" key="9">
    <source>
        <dbReference type="ARBA" id="ARBA00022737"/>
    </source>
</evidence>
<dbReference type="PRINTS" id="PR00344">
    <property type="entry name" value="BCTRLSENSOR"/>
</dbReference>
<feature type="domain" description="Histidine kinase" evidence="14">
    <location>
        <begin position="319"/>
        <end position="539"/>
    </location>
</feature>
<evidence type="ECO:0000256" key="11">
    <source>
        <dbReference type="ARBA" id="ARBA00022989"/>
    </source>
</evidence>
<comment type="caution">
    <text evidence="18">The sequence shown here is derived from an EMBL/GenBank/DDBJ whole genome shotgun (WGS) entry which is preliminary data.</text>
</comment>
<dbReference type="InterPro" id="IPR036890">
    <property type="entry name" value="HATPase_C_sf"/>
</dbReference>
<evidence type="ECO:0000259" key="15">
    <source>
        <dbReference type="PROSITE" id="PS50110"/>
    </source>
</evidence>
<keyword evidence="18" id="KW-0418">Kinase</keyword>
<keyword evidence="4" id="KW-1003">Cell membrane</keyword>
<reference evidence="18 19" key="1">
    <citation type="submission" date="2017-07" db="EMBL/GenBank/DDBJ databases">
        <title>Whole genome sequence of Azospirillum brasilense 2A1, a potential biofertilizer strain.</title>
        <authorList>
            <person name="Fontana C.A."/>
            <person name="Toffoli L.M."/>
            <person name="Salazar S.M."/>
            <person name="Puglisi E."/>
            <person name="Pedraza R."/>
            <person name="Bassi D."/>
            <person name="Cocconcelli P.S."/>
        </authorList>
    </citation>
    <scope>NUCLEOTIDE SEQUENCE [LARGE SCALE GENOMIC DNA]</scope>
    <source>
        <strain evidence="18 19">2A1</strain>
        <plasmid evidence="18">unnamed</plasmid>
    </source>
</reference>
<dbReference type="GO" id="GO:0005886">
    <property type="term" value="C:plasma membrane"/>
    <property type="evidence" value="ECO:0007669"/>
    <property type="project" value="UniProtKB-SubCell"/>
</dbReference>
<dbReference type="InterPro" id="IPR004358">
    <property type="entry name" value="Sig_transdc_His_kin-like_C"/>
</dbReference>
<dbReference type="PROSITE" id="PS50113">
    <property type="entry name" value="PAC"/>
    <property type="match status" value="1"/>
</dbReference>
<keyword evidence="10" id="KW-0547">Nucleotide-binding</keyword>
<evidence type="ECO:0000256" key="3">
    <source>
        <dbReference type="ARBA" id="ARBA00012438"/>
    </source>
</evidence>
<dbReference type="SMART" id="SM00388">
    <property type="entry name" value="HisKA"/>
    <property type="match status" value="1"/>
</dbReference>
<dbReference type="PROSITE" id="PS50112">
    <property type="entry name" value="PAS"/>
    <property type="match status" value="1"/>
</dbReference>
<keyword evidence="7" id="KW-0808">Transferase</keyword>
<dbReference type="PROSITE" id="PS50110">
    <property type="entry name" value="RESPONSE_REGULATORY"/>
    <property type="match status" value="2"/>
</dbReference>
<dbReference type="PROSITE" id="PS50109">
    <property type="entry name" value="HIS_KIN"/>
    <property type="match status" value="1"/>
</dbReference>
<evidence type="ECO:0000313" key="19">
    <source>
        <dbReference type="Proteomes" id="UP000215367"/>
    </source>
</evidence>
<dbReference type="RefSeq" id="WP_094304970.1">
    <property type="nucleotide sequence ID" value="NZ_NOWT01000018.1"/>
</dbReference>
<keyword evidence="12" id="KW-0472">Membrane</keyword>
<evidence type="ECO:0000259" key="14">
    <source>
        <dbReference type="PROSITE" id="PS50109"/>
    </source>
</evidence>
<dbReference type="InterPro" id="IPR035965">
    <property type="entry name" value="PAS-like_dom_sf"/>
</dbReference>
<keyword evidence="18" id="KW-0614">Plasmid</keyword>
<feature type="domain" description="Response regulatory" evidence="15">
    <location>
        <begin position="7"/>
        <end position="124"/>
    </location>
</feature>
<dbReference type="Pfam" id="PF02518">
    <property type="entry name" value="HATPase_c"/>
    <property type="match status" value="1"/>
</dbReference>
<evidence type="ECO:0000256" key="7">
    <source>
        <dbReference type="ARBA" id="ARBA00022679"/>
    </source>
</evidence>
<dbReference type="Pfam" id="PF00072">
    <property type="entry name" value="Response_reg"/>
    <property type="match status" value="2"/>
</dbReference>
<dbReference type="AlphaFoldDB" id="A0A235HBJ9"/>
<dbReference type="Proteomes" id="UP000215367">
    <property type="component" value="Unassembled WGS sequence"/>
</dbReference>
<dbReference type="InterPro" id="IPR003661">
    <property type="entry name" value="HisK_dim/P_dom"/>
</dbReference>
<evidence type="ECO:0000256" key="12">
    <source>
        <dbReference type="ARBA" id="ARBA00023136"/>
    </source>
</evidence>
<gene>
    <name evidence="18" type="ORF">CHT98_18500</name>
</gene>
<dbReference type="CDD" id="cd00130">
    <property type="entry name" value="PAS"/>
    <property type="match status" value="1"/>
</dbReference>
<dbReference type="Gene3D" id="2.10.70.100">
    <property type="match status" value="1"/>
</dbReference>
<dbReference type="SMART" id="SM00086">
    <property type="entry name" value="PAC"/>
    <property type="match status" value="1"/>
</dbReference>
<dbReference type="InterPro" id="IPR011006">
    <property type="entry name" value="CheY-like_superfamily"/>
</dbReference>
<dbReference type="InterPro" id="IPR000014">
    <property type="entry name" value="PAS"/>
</dbReference>
<dbReference type="SMART" id="SM00387">
    <property type="entry name" value="HATPase_c"/>
    <property type="match status" value="1"/>
</dbReference>
<sequence>MNDDKVNILLVDDQPAKLLSYEVILKDLDERLIKANSAREALAQLLKNDIAVVLVDVCMPELDGFELAAMIREHPRFEKIAIIFISAIHLTDLDRLRGYEAGAVDYIPVPVVPEILRAKVRAFADLHRKTRQLERLNGELERRVAERTAELQASNALLQDSESRVRLAKDAGGIVTWTWDLQSGAVAWSPGLGRLLGVDGADPAMPYGSFLRIVHPDDRARVESEIHAAVAGGSPYETEFRVAWPNGTVRWLAARGSVIHDDTGRPLRMMGVNFDVTDRREATEALSLLNSQLEQRVEERTQQVIQLQKTEALGRLTGGVAHDFNNLLAVILTNLELLRPKLVNDAKALSMIDCAIQGAERGAALTRRMLAFARKQDLKPEPVDVPALVHGMTELLQRSLGPLVHIETRFPAQLDLAHIDPHQLELAILNLAVNGRDAMPEGGTLRICAENEVMGAACAIGLLPGSYVRLSVTDTGTGMDADTRRRAVEPFFTTKGIGKGTGLGLSMVQGLAAQSGGAMQIDSTPGQGTTVSVWLPRVDAAGVPAAVASPIAQPEGLRPCTILLVDDDALVRMASAAMLEQLGHTVVEASSGEEALDALRSGAVVDLVVTDQAMPGMTGVQLIRAMGEMDRVVPALLASGYAELPPEAEQVPRINKPFTQAMLIAAIAAAIDRHPAPTANRA</sequence>
<dbReference type="SMART" id="SM00448">
    <property type="entry name" value="REC"/>
    <property type="match status" value="2"/>
</dbReference>
<evidence type="ECO:0000256" key="1">
    <source>
        <dbReference type="ARBA" id="ARBA00000085"/>
    </source>
</evidence>
<feature type="modified residue" description="4-aspartylphosphate" evidence="13">
    <location>
        <position position="611"/>
    </location>
</feature>
<dbReference type="Gene3D" id="3.30.450.20">
    <property type="entry name" value="PAS domain"/>
    <property type="match status" value="1"/>
</dbReference>
<comment type="subcellular location">
    <subcellularLocation>
        <location evidence="2">Cell inner membrane</location>
        <topology evidence="2">Multi-pass membrane protein</topology>
    </subcellularLocation>
</comment>
<keyword evidence="5" id="KW-0997">Cell inner membrane</keyword>
<comment type="catalytic activity">
    <reaction evidence="1">
        <text>ATP + protein L-histidine = ADP + protein N-phospho-L-histidine.</text>
        <dbReference type="EC" id="2.7.13.3"/>
    </reaction>
</comment>
<evidence type="ECO:0000256" key="6">
    <source>
        <dbReference type="ARBA" id="ARBA00022553"/>
    </source>
</evidence>
<keyword evidence="11" id="KW-1133">Transmembrane helix</keyword>